<feature type="transmembrane region" description="Helical" evidence="2">
    <location>
        <begin position="83"/>
        <end position="116"/>
    </location>
</feature>
<keyword evidence="2" id="KW-0472">Membrane</keyword>
<evidence type="ECO:0000256" key="2">
    <source>
        <dbReference type="SAM" id="Phobius"/>
    </source>
</evidence>
<evidence type="ECO:0000256" key="1">
    <source>
        <dbReference type="SAM" id="MobiDB-lite"/>
    </source>
</evidence>
<comment type="caution">
    <text evidence="3">The sequence shown here is derived from an EMBL/GenBank/DDBJ whole genome shotgun (WGS) entry which is preliminary data.</text>
</comment>
<protein>
    <submittedName>
        <fullName evidence="3">Uncharacterized protein</fullName>
    </submittedName>
</protein>
<feature type="region of interest" description="Disordered" evidence="1">
    <location>
        <begin position="203"/>
        <end position="240"/>
    </location>
</feature>
<keyword evidence="2" id="KW-0812">Transmembrane</keyword>
<proteinExistence type="predicted"/>
<dbReference type="OrthoDB" id="3243398at2"/>
<feature type="compositionally biased region" description="Low complexity" evidence="1">
    <location>
        <begin position="219"/>
        <end position="231"/>
    </location>
</feature>
<evidence type="ECO:0000313" key="3">
    <source>
        <dbReference type="EMBL" id="OTA28256.1"/>
    </source>
</evidence>
<name>A0A1Y2SZC5_9BIFI</name>
<reference evidence="3 4" key="1">
    <citation type="submission" date="2017-04" db="EMBL/GenBank/DDBJ databases">
        <title>Draft genome sequences of Alloscardovia macacae UMA81211 and UMA81212 isolated from the feces of a rhesus macaque (Macaca mulatta).</title>
        <authorList>
            <person name="Albert K."/>
            <person name="Sela D.A."/>
        </authorList>
    </citation>
    <scope>NUCLEOTIDE SEQUENCE [LARGE SCALE GENOMIC DNA]</scope>
    <source>
        <strain evidence="3 4">UMA81212</strain>
    </source>
</reference>
<dbReference type="EMBL" id="NEKC01000020">
    <property type="protein sequence ID" value="OTA28256.1"/>
    <property type="molecule type" value="Genomic_DNA"/>
</dbReference>
<accession>A0A1Y2SZC5</accession>
<dbReference type="AlphaFoldDB" id="A0A1Y2SZC5"/>
<gene>
    <name evidence="3" type="ORF">B9T39_07215</name>
</gene>
<dbReference type="RefSeq" id="WP_086107143.1">
    <property type="nucleotide sequence ID" value="NZ_NEKB01000002.1"/>
</dbReference>
<sequence>MAEENSTNFVLAPGEKNVYGDKFSPSVVVPYLKAEMMCSSTRYVYKVPNVLLGFIPVGTNENTIPVRSIASVSTSTKFMIGRFLLGVIAGIVGVTMVAQNFLAAVICLLFAFVWLVTAFPARITVTNHAGGTTSLTVSVFEKQKLSRFGQELQNRVFADLEQTRHEEAQATRLDAAQMNQMQMQQQMALQQQMLQQMQMNQMQNNGAGVTPAPAPAAPVAPAVPTGDATTPLPTTPAGQQ</sequence>
<organism evidence="3 4">
    <name type="scientific">Alloscardovia macacae</name>
    <dbReference type="NCBI Taxonomy" id="1160091"/>
    <lineage>
        <taxon>Bacteria</taxon>
        <taxon>Bacillati</taxon>
        <taxon>Actinomycetota</taxon>
        <taxon>Actinomycetes</taxon>
        <taxon>Bifidobacteriales</taxon>
        <taxon>Bifidobacteriaceae</taxon>
        <taxon>Alloscardovia</taxon>
    </lineage>
</organism>
<dbReference type="Proteomes" id="UP000243540">
    <property type="component" value="Unassembled WGS sequence"/>
</dbReference>
<evidence type="ECO:0000313" key="4">
    <source>
        <dbReference type="Proteomes" id="UP000243540"/>
    </source>
</evidence>
<keyword evidence="2" id="KW-1133">Transmembrane helix</keyword>